<dbReference type="EMBL" id="JAFNEN010000346">
    <property type="protein sequence ID" value="KAG8185118.1"/>
    <property type="molecule type" value="Genomic_DNA"/>
</dbReference>
<proteinExistence type="predicted"/>
<comment type="caution">
    <text evidence="1">The sequence shown here is derived from an EMBL/GenBank/DDBJ whole genome shotgun (WGS) entry which is preliminary data.</text>
</comment>
<gene>
    <name evidence="1" type="ORF">JTE90_005715</name>
</gene>
<evidence type="ECO:0000313" key="2">
    <source>
        <dbReference type="Proteomes" id="UP000827092"/>
    </source>
</evidence>
<dbReference type="Proteomes" id="UP000827092">
    <property type="component" value="Unassembled WGS sequence"/>
</dbReference>
<organism evidence="1 2">
    <name type="scientific">Oedothorax gibbosus</name>
    <dbReference type="NCBI Taxonomy" id="931172"/>
    <lineage>
        <taxon>Eukaryota</taxon>
        <taxon>Metazoa</taxon>
        <taxon>Ecdysozoa</taxon>
        <taxon>Arthropoda</taxon>
        <taxon>Chelicerata</taxon>
        <taxon>Arachnida</taxon>
        <taxon>Araneae</taxon>
        <taxon>Araneomorphae</taxon>
        <taxon>Entelegynae</taxon>
        <taxon>Araneoidea</taxon>
        <taxon>Linyphiidae</taxon>
        <taxon>Erigoninae</taxon>
        <taxon>Oedothorax</taxon>
    </lineage>
</organism>
<protein>
    <submittedName>
        <fullName evidence="1">Uncharacterized protein</fullName>
    </submittedName>
</protein>
<name>A0AAV6UMT9_9ARAC</name>
<accession>A0AAV6UMT9</accession>
<dbReference type="AlphaFoldDB" id="A0AAV6UMT9"/>
<sequence length="98" mass="11003">MPLAAQTSMAGTKPTLHIVQFLTSTTAGRYFNSEVRVPNAIPSKPFHYPKQSIKGKESKGICGLNGNRSPRQFDSFPSFICDFFLPPTQLRNRQMNKK</sequence>
<reference evidence="1 2" key="1">
    <citation type="journal article" date="2022" name="Nat. Ecol. Evol.">
        <title>A masculinizing supergene underlies an exaggerated male reproductive morph in a spider.</title>
        <authorList>
            <person name="Hendrickx F."/>
            <person name="De Corte Z."/>
            <person name="Sonet G."/>
            <person name="Van Belleghem S.M."/>
            <person name="Kostlbacher S."/>
            <person name="Vangestel C."/>
        </authorList>
    </citation>
    <scope>NUCLEOTIDE SEQUENCE [LARGE SCALE GENOMIC DNA]</scope>
    <source>
        <strain evidence="1">W744_W776</strain>
    </source>
</reference>
<keyword evidence="2" id="KW-1185">Reference proteome</keyword>
<evidence type="ECO:0000313" key="1">
    <source>
        <dbReference type="EMBL" id="KAG8185118.1"/>
    </source>
</evidence>